<organism evidence="2">
    <name type="scientific">viral metagenome</name>
    <dbReference type="NCBI Taxonomy" id="1070528"/>
    <lineage>
        <taxon>unclassified sequences</taxon>
        <taxon>metagenomes</taxon>
        <taxon>organismal metagenomes</taxon>
    </lineage>
</organism>
<name>A0A6C0M0Y1_9ZZZZ</name>
<protein>
    <submittedName>
        <fullName evidence="2">Uncharacterized protein</fullName>
    </submittedName>
</protein>
<accession>A0A6C0M0Y1</accession>
<dbReference type="AlphaFoldDB" id="A0A6C0M0Y1"/>
<evidence type="ECO:0000256" key="1">
    <source>
        <dbReference type="SAM" id="Phobius"/>
    </source>
</evidence>
<sequence length="85" mass="9389">MNNNMYIVSGIIAFVFLVAKFIEMRFAASHKEEDEPKPLKLLLRDALLVYVSSLLGFYIIAQFEEHSSSGSAAKDVAAFTGGPDF</sequence>
<keyword evidence="1" id="KW-0812">Transmembrane</keyword>
<dbReference type="EMBL" id="MN740631">
    <property type="protein sequence ID" value="QHU36689.1"/>
    <property type="molecule type" value="Genomic_DNA"/>
</dbReference>
<feature type="transmembrane region" description="Helical" evidence="1">
    <location>
        <begin position="42"/>
        <end position="61"/>
    </location>
</feature>
<keyword evidence="1" id="KW-1133">Transmembrane helix</keyword>
<reference evidence="2" key="1">
    <citation type="journal article" date="2020" name="Nature">
        <title>Giant virus diversity and host interactions through global metagenomics.</title>
        <authorList>
            <person name="Schulz F."/>
            <person name="Roux S."/>
            <person name="Paez-Espino D."/>
            <person name="Jungbluth S."/>
            <person name="Walsh D.A."/>
            <person name="Denef V.J."/>
            <person name="McMahon K.D."/>
            <person name="Konstantinidis K.T."/>
            <person name="Eloe-Fadrosh E.A."/>
            <person name="Kyrpides N.C."/>
            <person name="Woyke T."/>
        </authorList>
    </citation>
    <scope>NUCLEOTIDE SEQUENCE</scope>
    <source>
        <strain evidence="2">GVMAG-S-1035124-57</strain>
    </source>
</reference>
<proteinExistence type="predicted"/>
<keyword evidence="1" id="KW-0472">Membrane</keyword>
<feature type="transmembrane region" description="Helical" evidence="1">
    <location>
        <begin position="6"/>
        <end position="22"/>
    </location>
</feature>
<evidence type="ECO:0000313" key="2">
    <source>
        <dbReference type="EMBL" id="QHU36689.1"/>
    </source>
</evidence>